<keyword evidence="3" id="KW-1185">Reference proteome</keyword>
<name>A0AAW0C1E1_9AGAR</name>
<evidence type="ECO:0008006" key="4">
    <source>
        <dbReference type="Google" id="ProtNLM"/>
    </source>
</evidence>
<reference evidence="2 3" key="1">
    <citation type="submission" date="2024-01" db="EMBL/GenBank/DDBJ databases">
        <title>A draft genome for a cacao thread blight-causing isolate of Paramarasmius palmivorus.</title>
        <authorList>
            <person name="Baruah I.K."/>
            <person name="Bukari Y."/>
            <person name="Amoako-Attah I."/>
            <person name="Meinhardt L.W."/>
            <person name="Bailey B.A."/>
            <person name="Cohen S.P."/>
        </authorList>
    </citation>
    <scope>NUCLEOTIDE SEQUENCE [LARGE SCALE GENOMIC DNA]</scope>
    <source>
        <strain evidence="2 3">GH-12</strain>
    </source>
</reference>
<dbReference type="EMBL" id="JAYKXP010000065">
    <property type="protein sequence ID" value="KAK7032429.1"/>
    <property type="molecule type" value="Genomic_DNA"/>
</dbReference>
<evidence type="ECO:0000313" key="2">
    <source>
        <dbReference type="EMBL" id="KAK7032429.1"/>
    </source>
</evidence>
<dbReference type="Proteomes" id="UP001383192">
    <property type="component" value="Unassembled WGS sequence"/>
</dbReference>
<evidence type="ECO:0000256" key="1">
    <source>
        <dbReference type="SAM" id="MobiDB-lite"/>
    </source>
</evidence>
<proteinExistence type="predicted"/>
<protein>
    <recommendedName>
        <fullName evidence="4">Class II aldolase/adducin N-terminal domain-containing protein</fullName>
    </recommendedName>
</protein>
<organism evidence="2 3">
    <name type="scientific">Paramarasmius palmivorus</name>
    <dbReference type="NCBI Taxonomy" id="297713"/>
    <lineage>
        <taxon>Eukaryota</taxon>
        <taxon>Fungi</taxon>
        <taxon>Dikarya</taxon>
        <taxon>Basidiomycota</taxon>
        <taxon>Agaricomycotina</taxon>
        <taxon>Agaricomycetes</taxon>
        <taxon>Agaricomycetidae</taxon>
        <taxon>Agaricales</taxon>
        <taxon>Marasmiineae</taxon>
        <taxon>Marasmiaceae</taxon>
        <taxon>Paramarasmius</taxon>
    </lineage>
</organism>
<dbReference type="InterPro" id="IPR036409">
    <property type="entry name" value="Aldolase_II/adducin_N_sf"/>
</dbReference>
<feature type="region of interest" description="Disordered" evidence="1">
    <location>
        <begin position="1"/>
        <end position="27"/>
    </location>
</feature>
<sequence>MATQPVLNQHDGAPNGVPSNSKAHADLSELGGPLARLWRGDKDGKVKYPGVPKFDDKYEEREWIKCHLAAAFRYWGKLGFGEGLAGHITVRDPVHPDHYWYV</sequence>
<accession>A0AAW0C1E1</accession>
<comment type="caution">
    <text evidence="2">The sequence shown here is derived from an EMBL/GenBank/DDBJ whole genome shotgun (WGS) entry which is preliminary data.</text>
</comment>
<gene>
    <name evidence="2" type="ORF">VNI00_013177</name>
</gene>
<dbReference type="SUPFAM" id="SSF53639">
    <property type="entry name" value="AraD/HMP-PK domain-like"/>
    <property type="match status" value="1"/>
</dbReference>
<evidence type="ECO:0000313" key="3">
    <source>
        <dbReference type="Proteomes" id="UP001383192"/>
    </source>
</evidence>
<dbReference type="Gene3D" id="3.40.225.10">
    <property type="entry name" value="Class II aldolase/adducin N-terminal domain"/>
    <property type="match status" value="1"/>
</dbReference>
<dbReference type="AlphaFoldDB" id="A0AAW0C1E1"/>